<comment type="subcellular location">
    <subcellularLocation>
        <location evidence="1">Periplasm</location>
    </subcellularLocation>
</comment>
<dbReference type="PANTHER" id="PTHR30290:SF10">
    <property type="entry name" value="PERIPLASMIC OLIGOPEPTIDE-BINDING PROTEIN-RELATED"/>
    <property type="match status" value="1"/>
</dbReference>
<dbReference type="AlphaFoldDB" id="A0A6L6JEE4"/>
<organism evidence="6 7">
    <name type="scientific">Paracoccus aestuariivivens</name>
    <dbReference type="NCBI Taxonomy" id="1820333"/>
    <lineage>
        <taxon>Bacteria</taxon>
        <taxon>Pseudomonadati</taxon>
        <taxon>Pseudomonadota</taxon>
        <taxon>Alphaproteobacteria</taxon>
        <taxon>Rhodobacterales</taxon>
        <taxon>Paracoccaceae</taxon>
        <taxon>Paracoccus</taxon>
    </lineage>
</organism>
<protein>
    <submittedName>
        <fullName evidence="6">ABC transporter substrate-binding protein</fullName>
    </submittedName>
</protein>
<proteinExistence type="inferred from homology"/>
<dbReference type="Gene3D" id="3.10.105.10">
    <property type="entry name" value="Dipeptide-binding Protein, Domain 3"/>
    <property type="match status" value="1"/>
</dbReference>
<dbReference type="GO" id="GO:0015833">
    <property type="term" value="P:peptide transport"/>
    <property type="evidence" value="ECO:0007669"/>
    <property type="project" value="TreeGrafter"/>
</dbReference>
<evidence type="ECO:0000256" key="3">
    <source>
        <dbReference type="ARBA" id="ARBA00022448"/>
    </source>
</evidence>
<dbReference type="Gene3D" id="3.40.190.10">
    <property type="entry name" value="Periplasmic binding protein-like II"/>
    <property type="match status" value="1"/>
</dbReference>
<dbReference type="GO" id="GO:0030288">
    <property type="term" value="C:outer membrane-bounded periplasmic space"/>
    <property type="evidence" value="ECO:0007669"/>
    <property type="project" value="UniProtKB-ARBA"/>
</dbReference>
<dbReference type="PIRSF" id="PIRSF002741">
    <property type="entry name" value="MppA"/>
    <property type="match status" value="1"/>
</dbReference>
<evidence type="ECO:0000313" key="6">
    <source>
        <dbReference type="EMBL" id="MTH79558.1"/>
    </source>
</evidence>
<comment type="caution">
    <text evidence="6">The sequence shown here is derived from an EMBL/GenBank/DDBJ whole genome shotgun (WGS) entry which is preliminary data.</text>
</comment>
<dbReference type="InterPro" id="IPR039424">
    <property type="entry name" value="SBP_5"/>
</dbReference>
<dbReference type="OrthoDB" id="9803988at2"/>
<gene>
    <name evidence="6" type="ORF">GL286_17735</name>
</gene>
<dbReference type="EMBL" id="WMIE01000017">
    <property type="protein sequence ID" value="MTH79558.1"/>
    <property type="molecule type" value="Genomic_DNA"/>
</dbReference>
<keyword evidence="7" id="KW-1185">Reference proteome</keyword>
<evidence type="ECO:0000256" key="2">
    <source>
        <dbReference type="ARBA" id="ARBA00005695"/>
    </source>
</evidence>
<dbReference type="SUPFAM" id="SSF53850">
    <property type="entry name" value="Periplasmic binding protein-like II"/>
    <property type="match status" value="1"/>
</dbReference>
<dbReference type="InterPro" id="IPR000914">
    <property type="entry name" value="SBP_5_dom"/>
</dbReference>
<evidence type="ECO:0000256" key="4">
    <source>
        <dbReference type="ARBA" id="ARBA00022729"/>
    </source>
</evidence>
<dbReference type="Proteomes" id="UP000478183">
    <property type="component" value="Unassembled WGS sequence"/>
</dbReference>
<dbReference type="InterPro" id="IPR030678">
    <property type="entry name" value="Peptide/Ni-bd"/>
</dbReference>
<dbReference type="Gene3D" id="3.90.76.10">
    <property type="entry name" value="Dipeptide-binding Protein, Domain 1"/>
    <property type="match status" value="1"/>
</dbReference>
<name>A0A6L6JEE4_9RHOB</name>
<evidence type="ECO:0000313" key="7">
    <source>
        <dbReference type="Proteomes" id="UP000478183"/>
    </source>
</evidence>
<keyword evidence="3" id="KW-0813">Transport</keyword>
<reference evidence="6 7" key="1">
    <citation type="submission" date="2019-11" db="EMBL/GenBank/DDBJ databases">
        <authorList>
            <person name="Dong K."/>
        </authorList>
    </citation>
    <scope>NUCLEOTIDE SEQUENCE [LARGE SCALE GENOMIC DNA]</scope>
    <source>
        <strain evidence="6 7">NBRC 111993</strain>
    </source>
</reference>
<dbReference type="Pfam" id="PF00496">
    <property type="entry name" value="SBP_bac_5"/>
    <property type="match status" value="1"/>
</dbReference>
<feature type="domain" description="Solute-binding protein family 5" evidence="5">
    <location>
        <begin position="57"/>
        <end position="421"/>
    </location>
</feature>
<evidence type="ECO:0000256" key="1">
    <source>
        <dbReference type="ARBA" id="ARBA00004418"/>
    </source>
</evidence>
<keyword evidence="4" id="KW-0732">Signal</keyword>
<evidence type="ECO:0000259" key="5">
    <source>
        <dbReference type="Pfam" id="PF00496"/>
    </source>
</evidence>
<dbReference type="PANTHER" id="PTHR30290">
    <property type="entry name" value="PERIPLASMIC BINDING COMPONENT OF ABC TRANSPORTER"/>
    <property type="match status" value="1"/>
</dbReference>
<dbReference type="GO" id="GO:1904680">
    <property type="term" value="F:peptide transmembrane transporter activity"/>
    <property type="evidence" value="ECO:0007669"/>
    <property type="project" value="TreeGrafter"/>
</dbReference>
<dbReference type="GO" id="GO:0043190">
    <property type="term" value="C:ATP-binding cassette (ABC) transporter complex"/>
    <property type="evidence" value="ECO:0007669"/>
    <property type="project" value="InterPro"/>
</dbReference>
<accession>A0A6L6JEE4</accession>
<comment type="similarity">
    <text evidence="2">Belongs to the bacterial solute-binding protein 5 family.</text>
</comment>
<sequence length="512" mass="55676">MGTAAFAETPSDTLVYGTSLAQVISLDPHQGQEATSLEIMANLYDRLVGSMPDGSLPPQLAESWEIRETSITFKLRENAVFASGRPVTAEDVVWSLNRLMAMDQAPSSKLKPAGYTKENIGGMLHAIDARTFRIDLTGNIAPDLLLYRLSEVAASIVDREAVESNAVNGDNGNEWLRTNGAGSGPFALKRWSPNDIVLMEGREDYWAGAPKLKRVIMRHVPESQVERLMLEGGDIDIAGALSAGDTLHFQGSDSVTIQQVPTGGFYVLAMNMERKELAEPKVREAIFKSIDYAGIASAILGPYGRVRHIPVPENYASAIPDPEGWSYDPTAAKAILEEAGYGDGFTVNIKTIAQTPRVDLATSVQAALAEIGITANVVQGSGADIISAHRARDFDILIPQTGAYMPNVMGSMEQFSSNPDNSREANNAGNFVWRSAWDIPELTEVTAAALREQDTTKRATLYTEMQEQFVRAVPAVFPMFERFLPVAVSNRVVGYQGHAQNVVRLENVTKAD</sequence>
<dbReference type="CDD" id="cd08512">
    <property type="entry name" value="PBP2_NikA_DppA_OppA_like_7"/>
    <property type="match status" value="1"/>
</dbReference>